<dbReference type="RefSeq" id="WP_165031123.1">
    <property type="nucleotide sequence ID" value="NZ_JAAKZF010000034.1"/>
</dbReference>
<organism evidence="4 5">
    <name type="scientific">Allomesorhizobium camelthorni</name>
    <dbReference type="NCBI Taxonomy" id="475069"/>
    <lineage>
        <taxon>Bacteria</taxon>
        <taxon>Pseudomonadati</taxon>
        <taxon>Pseudomonadota</taxon>
        <taxon>Alphaproteobacteria</taxon>
        <taxon>Hyphomicrobiales</taxon>
        <taxon>Phyllobacteriaceae</taxon>
        <taxon>Allomesorhizobium</taxon>
    </lineage>
</organism>
<dbReference type="Pfam" id="PF00403">
    <property type="entry name" value="HMA"/>
    <property type="match status" value="1"/>
</dbReference>
<feature type="chain" id="PRO_5026170069" evidence="2">
    <location>
        <begin position="22"/>
        <end position="94"/>
    </location>
</feature>
<proteinExistence type="predicted"/>
<keyword evidence="1" id="KW-0479">Metal-binding</keyword>
<dbReference type="FunFam" id="3.30.70.100:FF:000001">
    <property type="entry name" value="ATPase copper transporting beta"/>
    <property type="match status" value="1"/>
</dbReference>
<evidence type="ECO:0000259" key="3">
    <source>
        <dbReference type="PROSITE" id="PS50846"/>
    </source>
</evidence>
<dbReference type="GO" id="GO:0046872">
    <property type="term" value="F:metal ion binding"/>
    <property type="evidence" value="ECO:0007669"/>
    <property type="project" value="UniProtKB-KW"/>
</dbReference>
<dbReference type="InterPro" id="IPR036163">
    <property type="entry name" value="HMA_dom_sf"/>
</dbReference>
<evidence type="ECO:0000256" key="1">
    <source>
        <dbReference type="ARBA" id="ARBA00022723"/>
    </source>
</evidence>
<reference evidence="4 5" key="1">
    <citation type="submission" date="2020-02" db="EMBL/GenBank/DDBJ databases">
        <title>Genome sequence of strain CCNWXJ40-4.</title>
        <authorList>
            <person name="Gao J."/>
            <person name="Sun J."/>
        </authorList>
    </citation>
    <scope>NUCLEOTIDE SEQUENCE [LARGE SCALE GENOMIC DNA]</scope>
    <source>
        <strain evidence="4 5">CCNWXJ 40-4</strain>
    </source>
</reference>
<feature type="domain" description="HMA" evidence="3">
    <location>
        <begin position="24"/>
        <end position="90"/>
    </location>
</feature>
<dbReference type="AlphaFoldDB" id="A0A6G4WHJ9"/>
<dbReference type="InterPro" id="IPR001802">
    <property type="entry name" value="MerP/CopZ"/>
</dbReference>
<dbReference type="PROSITE" id="PS01047">
    <property type="entry name" value="HMA_1"/>
    <property type="match status" value="1"/>
</dbReference>
<dbReference type="PROSITE" id="PS50846">
    <property type="entry name" value="HMA_2"/>
    <property type="match status" value="1"/>
</dbReference>
<evidence type="ECO:0000256" key="2">
    <source>
        <dbReference type="SAM" id="SignalP"/>
    </source>
</evidence>
<dbReference type="InterPro" id="IPR017969">
    <property type="entry name" value="Heavy-metal-associated_CS"/>
</dbReference>
<keyword evidence="2" id="KW-0732">Signal</keyword>
<name>A0A6G4WHJ9_9HYPH</name>
<gene>
    <name evidence="4" type="ORF">G6N73_20945</name>
</gene>
<dbReference type="EMBL" id="JAAKZF010000034">
    <property type="protein sequence ID" value="NGO53600.1"/>
    <property type="molecule type" value="Genomic_DNA"/>
</dbReference>
<evidence type="ECO:0000313" key="5">
    <source>
        <dbReference type="Proteomes" id="UP001642900"/>
    </source>
</evidence>
<evidence type="ECO:0000313" key="4">
    <source>
        <dbReference type="EMBL" id="NGO53600.1"/>
    </source>
</evidence>
<dbReference type="CDD" id="cd00371">
    <property type="entry name" value="HMA"/>
    <property type="match status" value="1"/>
</dbReference>
<dbReference type="Gene3D" id="3.30.70.100">
    <property type="match status" value="1"/>
</dbReference>
<accession>A0A6G4WHJ9</accession>
<sequence>MHQTLSLAVAALLLTAYPIAAGEKTITLAVENMSCASCPYIVKQSLAGVQGVIHAEVSFENKTAAVTFDDTQTDLAVITAATAEAGFPSHPTYE</sequence>
<dbReference type="InterPro" id="IPR006121">
    <property type="entry name" value="HMA_dom"/>
</dbReference>
<keyword evidence="5" id="KW-1185">Reference proteome</keyword>
<protein>
    <submittedName>
        <fullName evidence="4">Mercuric transport protein periplasmic component</fullName>
    </submittedName>
</protein>
<comment type="caution">
    <text evidence="4">The sequence shown here is derived from an EMBL/GenBank/DDBJ whole genome shotgun (WGS) entry which is preliminary data.</text>
</comment>
<feature type="signal peptide" evidence="2">
    <location>
        <begin position="1"/>
        <end position="21"/>
    </location>
</feature>
<dbReference type="PRINTS" id="PR00946">
    <property type="entry name" value="HGSCAVENGER"/>
</dbReference>
<dbReference type="SUPFAM" id="SSF55008">
    <property type="entry name" value="HMA, heavy metal-associated domain"/>
    <property type="match status" value="1"/>
</dbReference>
<dbReference type="Proteomes" id="UP001642900">
    <property type="component" value="Unassembled WGS sequence"/>
</dbReference>